<comment type="caution">
    <text evidence="2">The sequence shown here is derived from an EMBL/GenBank/DDBJ whole genome shotgun (WGS) entry which is preliminary data.</text>
</comment>
<reference evidence="2 3" key="1">
    <citation type="submission" date="2022-07" db="EMBL/GenBank/DDBJ databases">
        <title>Genome-wide signatures of adaptation to extreme environments.</title>
        <authorList>
            <person name="Cho C.H."/>
            <person name="Yoon H.S."/>
        </authorList>
    </citation>
    <scope>NUCLEOTIDE SEQUENCE [LARGE SCALE GENOMIC DNA]</scope>
    <source>
        <strain evidence="2 3">DBV 063 E5</strain>
    </source>
</reference>
<name>A0AAV9IQ81_CYACA</name>
<accession>A0AAV9IQ81</accession>
<keyword evidence="3" id="KW-1185">Reference proteome</keyword>
<evidence type="ECO:0000313" key="2">
    <source>
        <dbReference type="EMBL" id="KAK4534479.1"/>
    </source>
</evidence>
<gene>
    <name evidence="2" type="ORF">CDCA_CDCA02G0504</name>
</gene>
<protein>
    <submittedName>
        <fullName evidence="2">Uncharacterized protein</fullName>
    </submittedName>
</protein>
<dbReference type="AlphaFoldDB" id="A0AAV9IQ81"/>
<sequence>MDRRYRLSASSGLEEDREGMGGRRVQRWGEVVGGVEREEWQAPLARSAAWLAADERVTGGEVGGEDAAVPWSWNGEACQPDEGSGLGVSGCERVLLLNVATGRMAGSEEAWGASAAAGAGGLSGNVTLEPMACGLQCDEDGVDDALALGLPCPEEVDRVGSGWTMPTLGGGRICVHRVQREQVEQRDSDARGAGDGDGAVVTSARPPLPSAPSRVPPLTMGPSFTPGSVFCFGGSWLRPPSALSSTVNGHRVLASQNDDGRQPTRSAGARGSPHAPRGSCGRAAAACSKRTALGKVSRARVAAAGSFGATPAGDSSRDTRSPPQAPSYACPFAWEWRRPAASGAASMRCGPSKRVDAPQTSGRPQPAPGKYALRAESCERPQVNVEGDAAANLSPSMPASGSSGQGAPGCPSTDEMPTYLESSIYCYDETMEGARPLIPPSTDVSPTVCDATRPRSGRGVGPERPQPLDNSATDAGAGPSACFAPYSAAPTTDAIAFPARKRRLLHSRPGAAGHSSDLPIASICESVKRRAAALYRPAAVVAVSVYQA</sequence>
<evidence type="ECO:0000256" key="1">
    <source>
        <dbReference type="SAM" id="MobiDB-lite"/>
    </source>
</evidence>
<feature type="region of interest" description="Disordered" evidence="1">
    <location>
        <begin position="1"/>
        <end position="23"/>
    </location>
</feature>
<evidence type="ECO:0000313" key="3">
    <source>
        <dbReference type="Proteomes" id="UP001301350"/>
    </source>
</evidence>
<feature type="region of interest" description="Disordered" evidence="1">
    <location>
        <begin position="390"/>
        <end position="414"/>
    </location>
</feature>
<feature type="region of interest" description="Disordered" evidence="1">
    <location>
        <begin position="437"/>
        <end position="475"/>
    </location>
</feature>
<feature type="region of interest" description="Disordered" evidence="1">
    <location>
        <begin position="181"/>
        <end position="217"/>
    </location>
</feature>
<feature type="region of interest" description="Disordered" evidence="1">
    <location>
        <begin position="343"/>
        <end position="370"/>
    </location>
</feature>
<feature type="compositionally biased region" description="Low complexity" evidence="1">
    <location>
        <begin position="198"/>
        <end position="217"/>
    </location>
</feature>
<dbReference type="Proteomes" id="UP001301350">
    <property type="component" value="Unassembled WGS sequence"/>
</dbReference>
<organism evidence="2 3">
    <name type="scientific">Cyanidium caldarium</name>
    <name type="common">Red alga</name>
    <dbReference type="NCBI Taxonomy" id="2771"/>
    <lineage>
        <taxon>Eukaryota</taxon>
        <taxon>Rhodophyta</taxon>
        <taxon>Bangiophyceae</taxon>
        <taxon>Cyanidiales</taxon>
        <taxon>Cyanidiaceae</taxon>
        <taxon>Cyanidium</taxon>
    </lineage>
</organism>
<feature type="compositionally biased region" description="Basic and acidic residues" evidence="1">
    <location>
        <begin position="181"/>
        <end position="194"/>
    </location>
</feature>
<feature type="region of interest" description="Disordered" evidence="1">
    <location>
        <begin position="254"/>
        <end position="282"/>
    </location>
</feature>
<dbReference type="EMBL" id="JANCYW010000002">
    <property type="protein sequence ID" value="KAK4534479.1"/>
    <property type="molecule type" value="Genomic_DNA"/>
</dbReference>
<proteinExistence type="predicted"/>